<evidence type="ECO:0000313" key="3">
    <source>
        <dbReference type="Proteomes" id="UP000198925"/>
    </source>
</evidence>
<name>A0A1G6YZI4_9PROT</name>
<feature type="region of interest" description="Disordered" evidence="1">
    <location>
        <begin position="1"/>
        <end position="56"/>
    </location>
</feature>
<dbReference type="Proteomes" id="UP000198925">
    <property type="component" value="Unassembled WGS sequence"/>
</dbReference>
<gene>
    <name evidence="2" type="ORF">SAMN04487779_101564</name>
</gene>
<keyword evidence="3" id="KW-1185">Reference proteome</keyword>
<evidence type="ECO:0000256" key="1">
    <source>
        <dbReference type="SAM" id="MobiDB-lite"/>
    </source>
</evidence>
<dbReference type="AlphaFoldDB" id="A0A1G6YZI4"/>
<sequence>MQAVAPVPRRTRPALAGPVRRGHRPGVLDRGLRPPGWFNERTPGGGRHRTPGDPLEQADAHDALQLAELLAGCGLGEAERLRGGGDATGLYNREEGP</sequence>
<protein>
    <submittedName>
        <fullName evidence="2">Uncharacterized protein</fullName>
    </submittedName>
</protein>
<evidence type="ECO:0000313" key="2">
    <source>
        <dbReference type="EMBL" id="SDD95692.1"/>
    </source>
</evidence>
<dbReference type="EMBL" id="FMZX01000015">
    <property type="protein sequence ID" value="SDD95692.1"/>
    <property type="molecule type" value="Genomic_DNA"/>
</dbReference>
<organism evidence="2 3">
    <name type="scientific">Belnapia rosea</name>
    <dbReference type="NCBI Taxonomy" id="938405"/>
    <lineage>
        <taxon>Bacteria</taxon>
        <taxon>Pseudomonadati</taxon>
        <taxon>Pseudomonadota</taxon>
        <taxon>Alphaproteobacteria</taxon>
        <taxon>Acetobacterales</taxon>
        <taxon>Roseomonadaceae</taxon>
        <taxon>Belnapia</taxon>
    </lineage>
</organism>
<accession>A0A1G6YZI4</accession>
<proteinExistence type="predicted"/>
<reference evidence="2 3" key="1">
    <citation type="submission" date="2016-10" db="EMBL/GenBank/DDBJ databases">
        <authorList>
            <person name="de Groot N.N."/>
        </authorList>
    </citation>
    <scope>NUCLEOTIDE SEQUENCE [LARGE SCALE GENOMIC DNA]</scope>
    <source>
        <strain evidence="2 3">CPCC 100156</strain>
    </source>
</reference>
<feature type="region of interest" description="Disordered" evidence="1">
    <location>
        <begin position="78"/>
        <end position="97"/>
    </location>
</feature>